<sequence length="274" mass="32533">MEDYKNNYPIAVILDCFDIKRSTYYRWKKEYEKPQKKDDVIELIEQLYMENHFIYGYRTITRLLKKIHGLTVNAKKVYRIIKNNGWLCRTRTKKVPNLGKAYDLTDNKLSRDFHADKPMEKLVTDITYLYFGNCKLYLSSIMDLYNREIIAYTISDCQDTDFVLDTLNQLKLPKGAILHSDQGSVYTSMAYYQACTKKGIIRSMSRKGTPADNACIEWFHSALKTETFYLHDRRKYNKDSITKIVENYITFYNETRIQQRLNDQSPVQYRKLIA</sequence>
<dbReference type="Pfam" id="PF13333">
    <property type="entry name" value="rve_2"/>
    <property type="match status" value="1"/>
</dbReference>
<dbReference type="Pfam" id="PF00665">
    <property type="entry name" value="rve"/>
    <property type="match status" value="1"/>
</dbReference>
<dbReference type="InterPro" id="IPR001584">
    <property type="entry name" value="Integrase_cat-core"/>
</dbReference>
<proteinExistence type="predicted"/>
<comment type="function">
    <text evidence="1">Involved in the transposition of the insertion sequence.</text>
</comment>
<dbReference type="PROSITE" id="PS50994">
    <property type="entry name" value="INTEGRASE"/>
    <property type="match status" value="1"/>
</dbReference>
<dbReference type="InterPro" id="IPR036397">
    <property type="entry name" value="RNaseH_sf"/>
</dbReference>
<dbReference type="InterPro" id="IPR050900">
    <property type="entry name" value="Transposase_IS3/IS150/IS904"/>
</dbReference>
<dbReference type="GO" id="GO:0015074">
    <property type="term" value="P:DNA integration"/>
    <property type="evidence" value="ECO:0007669"/>
    <property type="project" value="InterPro"/>
</dbReference>
<dbReference type="PANTHER" id="PTHR46889:SF4">
    <property type="entry name" value="TRANSPOSASE INSO FOR INSERTION SEQUENCE ELEMENT IS911B-RELATED"/>
    <property type="match status" value="1"/>
</dbReference>
<name>F1YZE8_9STRE</name>
<dbReference type="EMBL" id="AEUT02000001">
    <property type="protein sequence ID" value="EGE53980.1"/>
    <property type="molecule type" value="Genomic_DNA"/>
</dbReference>
<dbReference type="GO" id="GO:0003676">
    <property type="term" value="F:nucleic acid binding"/>
    <property type="evidence" value="ECO:0007669"/>
    <property type="project" value="InterPro"/>
</dbReference>
<protein>
    <submittedName>
        <fullName evidence="3">Integrase core domain protein</fullName>
    </submittedName>
</protein>
<dbReference type="InterPro" id="IPR025948">
    <property type="entry name" value="HTH-like_dom"/>
</dbReference>
<feature type="domain" description="Integrase catalytic" evidence="2">
    <location>
        <begin position="114"/>
        <end position="274"/>
    </location>
</feature>
<dbReference type="SUPFAM" id="SSF53098">
    <property type="entry name" value="Ribonuclease H-like"/>
    <property type="match status" value="1"/>
</dbReference>
<dbReference type="InterPro" id="IPR012337">
    <property type="entry name" value="RNaseH-like_sf"/>
</dbReference>
<dbReference type="HOGENOM" id="CLU_027402_4_3_9"/>
<evidence type="ECO:0000313" key="4">
    <source>
        <dbReference type="Proteomes" id="UP000003732"/>
    </source>
</evidence>
<dbReference type="PANTHER" id="PTHR46889">
    <property type="entry name" value="TRANSPOSASE INSF FOR INSERTION SEQUENCE IS3B-RELATED"/>
    <property type="match status" value="1"/>
</dbReference>
<dbReference type="NCBIfam" id="NF033516">
    <property type="entry name" value="transpos_IS3"/>
    <property type="match status" value="1"/>
</dbReference>
<organism evidence="3 4">
    <name type="scientific">Streptococcus parauberis NCFD 2020</name>
    <dbReference type="NCBI Taxonomy" id="873447"/>
    <lineage>
        <taxon>Bacteria</taxon>
        <taxon>Bacillati</taxon>
        <taxon>Bacillota</taxon>
        <taxon>Bacilli</taxon>
        <taxon>Lactobacillales</taxon>
        <taxon>Streptococcaceae</taxon>
        <taxon>Streptococcus</taxon>
    </lineage>
</organism>
<dbReference type="InterPro" id="IPR048020">
    <property type="entry name" value="Transpos_IS3"/>
</dbReference>
<comment type="caution">
    <text evidence="3">The sequence shown here is derived from an EMBL/GenBank/DDBJ whole genome shotgun (WGS) entry which is preliminary data.</text>
</comment>
<accession>F1YZE8</accession>
<gene>
    <name evidence="3" type="ORF">SPB_1676</name>
</gene>
<dbReference type="eggNOG" id="COG2801">
    <property type="taxonomic scope" value="Bacteria"/>
</dbReference>
<evidence type="ECO:0000259" key="2">
    <source>
        <dbReference type="PROSITE" id="PS50994"/>
    </source>
</evidence>
<dbReference type="Pfam" id="PF13276">
    <property type="entry name" value="HTH_21"/>
    <property type="match status" value="1"/>
</dbReference>
<dbReference type="Gene3D" id="3.30.420.10">
    <property type="entry name" value="Ribonuclease H-like superfamily/Ribonuclease H"/>
    <property type="match status" value="1"/>
</dbReference>
<reference evidence="3 4" key="1">
    <citation type="submission" date="2011-02" db="EMBL/GenBank/DDBJ databases">
        <authorList>
            <person name="Stanhope M.J."/>
            <person name="Durkin A.S."/>
            <person name="Hostetler J."/>
            <person name="Kim M."/>
            <person name="Radune D."/>
            <person name="Singh I."/>
            <person name="Town C.D."/>
        </authorList>
    </citation>
    <scope>NUCLEOTIDE SEQUENCE [LARGE SCALE GENOMIC DNA]</scope>
    <source>
        <strain evidence="3 4">NCFD 2020</strain>
    </source>
</reference>
<dbReference type="Proteomes" id="UP000003732">
    <property type="component" value="Unassembled WGS sequence"/>
</dbReference>
<dbReference type="AlphaFoldDB" id="F1YZE8"/>
<evidence type="ECO:0000256" key="1">
    <source>
        <dbReference type="ARBA" id="ARBA00002286"/>
    </source>
</evidence>
<evidence type="ECO:0000313" key="3">
    <source>
        <dbReference type="EMBL" id="EGE53980.1"/>
    </source>
</evidence>